<evidence type="ECO:0000313" key="4">
    <source>
        <dbReference type="EMBL" id="TYQ08982.1"/>
    </source>
</evidence>
<dbReference type="InterPro" id="IPR049397">
    <property type="entry name" value="EthR_C"/>
</dbReference>
<dbReference type="GO" id="GO:0000976">
    <property type="term" value="F:transcription cis-regulatory region binding"/>
    <property type="evidence" value="ECO:0007669"/>
    <property type="project" value="TreeGrafter"/>
</dbReference>
<dbReference type="InterPro" id="IPR001647">
    <property type="entry name" value="HTH_TetR"/>
</dbReference>
<dbReference type="AlphaFoldDB" id="A0A652YZ75"/>
<sequence length="205" mass="23083">MTGPEKARPTKRGRETLEAIDAAARKVIAKKGFLKMRVADILAEAGRSPASFYNYYESKEALLESWARQFQVDARVRAQANRKLVGREPRQRVEASARAHWETYRERLAEMVGVFQLAMVNDDFARVWDELCDEAISGIAEEVVIAQERGYCPGVDPRLTATAIVGMLNMFSYEKLANGGAAGVDDEACIATLTEIWFRAVYWRE</sequence>
<dbReference type="Gene3D" id="1.10.357.10">
    <property type="entry name" value="Tetracycline Repressor, domain 2"/>
    <property type="match status" value="1"/>
</dbReference>
<name>A0A652YZ75_NOCGL</name>
<evidence type="ECO:0000256" key="3">
    <source>
        <dbReference type="ARBA" id="ARBA00023163"/>
    </source>
</evidence>
<organism evidence="4">
    <name type="scientific">Nocardia globerula</name>
    <dbReference type="NCBI Taxonomy" id="1818"/>
    <lineage>
        <taxon>Bacteria</taxon>
        <taxon>Bacillati</taxon>
        <taxon>Actinomycetota</taxon>
        <taxon>Actinomycetes</taxon>
        <taxon>Mycobacteriales</taxon>
        <taxon>Nocardiaceae</taxon>
        <taxon>Nocardia</taxon>
    </lineage>
</organism>
<dbReference type="InterPro" id="IPR009057">
    <property type="entry name" value="Homeodomain-like_sf"/>
</dbReference>
<protein>
    <submittedName>
        <fullName evidence="4">TetR family transcriptional regulator</fullName>
    </submittedName>
</protein>
<dbReference type="Pfam" id="PF00440">
    <property type="entry name" value="TetR_N"/>
    <property type="match status" value="1"/>
</dbReference>
<dbReference type="InterPro" id="IPR036271">
    <property type="entry name" value="Tet_transcr_reg_TetR-rel_C_sf"/>
</dbReference>
<keyword evidence="3" id="KW-0804">Transcription</keyword>
<dbReference type="SUPFAM" id="SSF48498">
    <property type="entry name" value="Tetracyclin repressor-like, C-terminal domain"/>
    <property type="match status" value="1"/>
</dbReference>
<keyword evidence="2" id="KW-0238">DNA-binding</keyword>
<evidence type="ECO:0000256" key="2">
    <source>
        <dbReference type="ARBA" id="ARBA00023125"/>
    </source>
</evidence>
<dbReference type="PANTHER" id="PTHR30055:SF234">
    <property type="entry name" value="HTH-TYPE TRANSCRIPTIONAL REGULATOR BETI"/>
    <property type="match status" value="1"/>
</dbReference>
<dbReference type="PROSITE" id="PS50977">
    <property type="entry name" value="HTH_TETR_2"/>
    <property type="match status" value="1"/>
</dbReference>
<dbReference type="Pfam" id="PF21313">
    <property type="entry name" value="EthR_C"/>
    <property type="match status" value="1"/>
</dbReference>
<dbReference type="PANTHER" id="PTHR30055">
    <property type="entry name" value="HTH-TYPE TRANSCRIPTIONAL REGULATOR RUTR"/>
    <property type="match status" value="1"/>
</dbReference>
<evidence type="ECO:0000256" key="1">
    <source>
        <dbReference type="ARBA" id="ARBA00023015"/>
    </source>
</evidence>
<dbReference type="Gene3D" id="1.10.10.60">
    <property type="entry name" value="Homeodomain-like"/>
    <property type="match status" value="1"/>
</dbReference>
<keyword evidence="1" id="KW-0805">Transcription regulation</keyword>
<accession>A0A652YZ75</accession>
<dbReference type="EMBL" id="VNIQ01000001">
    <property type="protein sequence ID" value="TYQ08982.1"/>
    <property type="molecule type" value="Genomic_DNA"/>
</dbReference>
<dbReference type="SUPFAM" id="SSF46689">
    <property type="entry name" value="Homeodomain-like"/>
    <property type="match status" value="1"/>
</dbReference>
<dbReference type="GO" id="GO:0003700">
    <property type="term" value="F:DNA-binding transcription factor activity"/>
    <property type="evidence" value="ECO:0007669"/>
    <property type="project" value="TreeGrafter"/>
</dbReference>
<dbReference type="InterPro" id="IPR050109">
    <property type="entry name" value="HTH-type_TetR-like_transc_reg"/>
</dbReference>
<dbReference type="PRINTS" id="PR00455">
    <property type="entry name" value="HTHTETR"/>
</dbReference>
<comment type="caution">
    <text evidence="4">The sequence shown here is derived from an EMBL/GenBank/DDBJ whole genome shotgun (WGS) entry which is preliminary data.</text>
</comment>
<reference evidence="4" key="1">
    <citation type="submission" date="2019-07" db="EMBL/GenBank/DDBJ databases">
        <title>Genomic Encyclopedia of Type Strains, Phase IV (KMG-IV): sequencing the most valuable type-strain genomes for metagenomic binning, comparative biology and taxonomic classification.</title>
        <authorList>
            <person name="Goeker M."/>
        </authorList>
    </citation>
    <scope>NUCLEOTIDE SEQUENCE</scope>
    <source>
        <strain evidence="4">DSM 44596</strain>
    </source>
</reference>
<proteinExistence type="predicted"/>
<gene>
    <name evidence="4" type="ORF">FNL38_1011360</name>
</gene>